<dbReference type="Pfam" id="PF13301">
    <property type="entry name" value="DUF4079"/>
    <property type="match status" value="1"/>
</dbReference>
<protein>
    <submittedName>
        <fullName evidence="2">DUF4079 domain-containing protein</fullName>
    </submittedName>
</protein>
<dbReference type="AlphaFoldDB" id="A0A8J7B0T2"/>
<keyword evidence="1" id="KW-0812">Transmembrane</keyword>
<keyword evidence="3" id="KW-1185">Reference proteome</keyword>
<dbReference type="InterPro" id="IPR025067">
    <property type="entry name" value="DUF4079"/>
</dbReference>
<feature type="transmembrane region" description="Helical" evidence="1">
    <location>
        <begin position="85"/>
        <end position="104"/>
    </location>
</feature>
<dbReference type="Proteomes" id="UP000654482">
    <property type="component" value="Unassembled WGS sequence"/>
</dbReference>
<keyword evidence="1" id="KW-0472">Membrane</keyword>
<dbReference type="RefSeq" id="WP_194028361.1">
    <property type="nucleotide sequence ID" value="NZ_JADEWZ010000005.1"/>
</dbReference>
<sequence length="145" mass="16140">MNLPSFLWLWKMAAWSMGFSLLAYFILGGTGLWMWNRRAVRSPRPQWLRPFHYITGIVLVLLVLLLLGIGLVGTVGYYGNLGHSPHLAAGLVVVGLVLISAGSATQIGSWKWARSLHVGTNSLLFLGFVWVLFTGWDVVQKYLPD</sequence>
<gene>
    <name evidence="2" type="ORF">IQ249_04430</name>
</gene>
<evidence type="ECO:0000256" key="1">
    <source>
        <dbReference type="SAM" id="Phobius"/>
    </source>
</evidence>
<proteinExistence type="predicted"/>
<feature type="transmembrane region" description="Helical" evidence="1">
    <location>
        <begin position="116"/>
        <end position="136"/>
    </location>
</feature>
<accession>A0A8J7B0T2</accession>
<evidence type="ECO:0000313" key="2">
    <source>
        <dbReference type="EMBL" id="MBE9115140.1"/>
    </source>
</evidence>
<organism evidence="2 3">
    <name type="scientific">Lusitaniella coriacea LEGE 07157</name>
    <dbReference type="NCBI Taxonomy" id="945747"/>
    <lineage>
        <taxon>Bacteria</taxon>
        <taxon>Bacillati</taxon>
        <taxon>Cyanobacteriota</taxon>
        <taxon>Cyanophyceae</taxon>
        <taxon>Spirulinales</taxon>
        <taxon>Lusitaniellaceae</taxon>
        <taxon>Lusitaniella</taxon>
    </lineage>
</organism>
<feature type="transmembrane region" description="Helical" evidence="1">
    <location>
        <begin position="56"/>
        <end position="79"/>
    </location>
</feature>
<reference evidence="2" key="1">
    <citation type="submission" date="2020-10" db="EMBL/GenBank/DDBJ databases">
        <authorList>
            <person name="Castelo-Branco R."/>
            <person name="Eusebio N."/>
            <person name="Adriana R."/>
            <person name="Vieira A."/>
            <person name="Brugerolle De Fraissinette N."/>
            <person name="Rezende De Castro R."/>
            <person name="Schneider M.P."/>
            <person name="Vasconcelos V."/>
            <person name="Leao P.N."/>
        </authorList>
    </citation>
    <scope>NUCLEOTIDE SEQUENCE</scope>
    <source>
        <strain evidence="2">LEGE 07157</strain>
    </source>
</reference>
<name>A0A8J7B0T2_9CYAN</name>
<comment type="caution">
    <text evidence="2">The sequence shown here is derived from an EMBL/GenBank/DDBJ whole genome shotgun (WGS) entry which is preliminary data.</text>
</comment>
<evidence type="ECO:0000313" key="3">
    <source>
        <dbReference type="Proteomes" id="UP000654482"/>
    </source>
</evidence>
<dbReference type="EMBL" id="JADEWZ010000005">
    <property type="protein sequence ID" value="MBE9115140.1"/>
    <property type="molecule type" value="Genomic_DNA"/>
</dbReference>
<keyword evidence="1" id="KW-1133">Transmembrane helix</keyword>
<feature type="transmembrane region" description="Helical" evidence="1">
    <location>
        <begin position="12"/>
        <end position="35"/>
    </location>
</feature>